<reference evidence="2 3" key="1">
    <citation type="submission" date="2015-09" db="EMBL/GenBank/DDBJ databases">
        <title>Complete genome sequence of Defluviimonas alba cai42t isolated from an oilfield in Xinjiang.</title>
        <authorList>
            <person name="Geng S."/>
            <person name="Pan X."/>
            <person name="Wu X."/>
        </authorList>
    </citation>
    <scope>NUCLEOTIDE SEQUENCE [LARGE SCALE GENOMIC DNA]</scope>
    <source>
        <strain evidence="3">cai42</strain>
    </source>
</reference>
<sequence length="55" mass="5961">MNTAPITGWDGAEAYFTFADKPAVIGLLIVVGVALCVFTIYRMAKHETHAAKRHG</sequence>
<dbReference type="RefSeq" id="WP_166506965.1">
    <property type="nucleotide sequence ID" value="NZ_CP012661.1"/>
</dbReference>
<keyword evidence="1" id="KW-0812">Transmembrane</keyword>
<dbReference type="EMBL" id="CP012661">
    <property type="protein sequence ID" value="AMY67502.1"/>
    <property type="molecule type" value="Genomic_DNA"/>
</dbReference>
<dbReference type="Proteomes" id="UP000076128">
    <property type="component" value="Chromosome"/>
</dbReference>
<accession>A0A159YYE4</accession>
<protein>
    <submittedName>
        <fullName evidence="2">Uncharacterized protein</fullName>
    </submittedName>
</protein>
<keyword evidence="3" id="KW-1185">Reference proteome</keyword>
<evidence type="ECO:0000256" key="1">
    <source>
        <dbReference type="SAM" id="Phobius"/>
    </source>
</evidence>
<gene>
    <name evidence="2" type="ORF">AKL17_0240</name>
</gene>
<keyword evidence="1" id="KW-1133">Transmembrane helix</keyword>
<proteinExistence type="predicted"/>
<feature type="transmembrane region" description="Helical" evidence="1">
    <location>
        <begin position="23"/>
        <end position="44"/>
    </location>
</feature>
<keyword evidence="1" id="KW-0472">Membrane</keyword>
<dbReference type="KEGG" id="daa:AKL17_0240"/>
<evidence type="ECO:0000313" key="2">
    <source>
        <dbReference type="EMBL" id="AMY67502.1"/>
    </source>
</evidence>
<organism evidence="2 3">
    <name type="scientific">Frigidibacter mobilis</name>
    <dbReference type="NCBI Taxonomy" id="1335048"/>
    <lineage>
        <taxon>Bacteria</taxon>
        <taxon>Pseudomonadati</taxon>
        <taxon>Pseudomonadota</taxon>
        <taxon>Alphaproteobacteria</taxon>
        <taxon>Rhodobacterales</taxon>
        <taxon>Paracoccaceae</taxon>
        <taxon>Frigidibacter</taxon>
    </lineage>
</organism>
<dbReference type="AlphaFoldDB" id="A0A159YYE4"/>
<dbReference type="STRING" id="1335048.AKL17_0240"/>
<name>A0A159YYE4_9RHOB</name>
<evidence type="ECO:0000313" key="3">
    <source>
        <dbReference type="Proteomes" id="UP000076128"/>
    </source>
</evidence>